<feature type="coiled-coil region" evidence="3">
    <location>
        <begin position="1406"/>
        <end position="1447"/>
    </location>
</feature>
<dbReference type="PANTHER" id="PTHR42648">
    <property type="entry name" value="TRANSPOSASE, PUTATIVE-RELATED"/>
    <property type="match status" value="1"/>
</dbReference>
<dbReference type="GO" id="GO:0003676">
    <property type="term" value="F:nucleic acid binding"/>
    <property type="evidence" value="ECO:0007669"/>
    <property type="project" value="InterPro"/>
</dbReference>
<dbReference type="GO" id="GO:0016787">
    <property type="term" value="F:hydrolase activity"/>
    <property type="evidence" value="ECO:0007669"/>
    <property type="project" value="UniProtKB-KW"/>
</dbReference>
<feature type="region of interest" description="Disordered" evidence="4">
    <location>
        <begin position="1354"/>
        <end position="1396"/>
    </location>
</feature>
<dbReference type="InterPro" id="IPR039537">
    <property type="entry name" value="Retrotran_Ty1/copia-like"/>
</dbReference>
<feature type="compositionally biased region" description="Pro residues" evidence="4">
    <location>
        <begin position="1371"/>
        <end position="1381"/>
    </location>
</feature>
<gene>
    <name evidence="6" type="ORF">Tci_308281</name>
</gene>
<evidence type="ECO:0000313" key="6">
    <source>
        <dbReference type="EMBL" id="GEX36306.1"/>
    </source>
</evidence>
<feature type="compositionally biased region" description="Polar residues" evidence="4">
    <location>
        <begin position="305"/>
        <end position="317"/>
    </location>
</feature>
<name>A0A699H4C8_TANCI</name>
<evidence type="ECO:0000259" key="5">
    <source>
        <dbReference type="PROSITE" id="PS50994"/>
    </source>
</evidence>
<feature type="non-terminal residue" evidence="6">
    <location>
        <position position="1566"/>
    </location>
</feature>
<dbReference type="Pfam" id="PF07727">
    <property type="entry name" value="RVT_2"/>
    <property type="match status" value="1"/>
</dbReference>
<dbReference type="EMBL" id="BKCJ010103956">
    <property type="protein sequence ID" value="GEX36306.1"/>
    <property type="molecule type" value="Genomic_DNA"/>
</dbReference>
<proteinExistence type="predicted"/>
<reference evidence="6" key="1">
    <citation type="journal article" date="2019" name="Sci. Rep.">
        <title>Draft genome of Tanacetum cinerariifolium, the natural source of mosquito coil.</title>
        <authorList>
            <person name="Yamashiro T."/>
            <person name="Shiraishi A."/>
            <person name="Satake H."/>
            <person name="Nakayama K."/>
        </authorList>
    </citation>
    <scope>NUCLEOTIDE SEQUENCE</scope>
</reference>
<comment type="caution">
    <text evidence="6">The sequence shown here is derived from an EMBL/GenBank/DDBJ whole genome shotgun (WGS) entry which is preliminary data.</text>
</comment>
<dbReference type="SUPFAM" id="SSF53098">
    <property type="entry name" value="Ribonuclease H-like"/>
    <property type="match status" value="1"/>
</dbReference>
<evidence type="ECO:0000256" key="1">
    <source>
        <dbReference type="ARBA" id="ARBA00022723"/>
    </source>
</evidence>
<dbReference type="PANTHER" id="PTHR42648:SF32">
    <property type="entry name" value="RIBONUCLEASE H-LIKE DOMAIN, GAG-PRE-INTEGRASE DOMAIN PROTEIN-RELATED"/>
    <property type="match status" value="1"/>
</dbReference>
<keyword evidence="1" id="KW-0479">Metal-binding</keyword>
<dbReference type="Gene3D" id="3.30.420.10">
    <property type="entry name" value="Ribonuclease H-like superfamily/Ribonuclease H"/>
    <property type="match status" value="1"/>
</dbReference>
<keyword evidence="3" id="KW-0175">Coiled coil</keyword>
<dbReference type="InterPro" id="IPR036397">
    <property type="entry name" value="RNaseH_sf"/>
</dbReference>
<sequence>MALLNKHQLKFNIHKDAKSRIEAIEKRFGVNTALRIFAASSKAKVSTLPNVDSLSDTVIYSFFSSHSNSPQLDNEDLNQIDPDDLEEIDLKWQMDMLTMRAKRFLKRTGKNLGANETYTIRFDMSKVECYNYHRRGHFGRKCRSPRDNRNKEPTRRTIPAEVSTSNALISQFNPVGGYDWSFQADEEATNYALMAYASSGSSSSSRSDNETSSKNLSKLLESQVSDKTGLGFDSLVFISQVSNYEELHSYESVDNVFNVESSTNKPGKDMSKTYRHGAPTVEDWISDSEDETEIESVPKQKEPSFVTSTDPVQSSRESVQKVKHHKQAANLRTNNKKSRVRMTHPHSNRNVVPTLVLTRSRLVSLNTARHVPIAVTQSSVKSSWPVKHVVNKAHSPGNPQQALQDKGVINSSCSRHITGNISFPLDFKEINRGYVAFGGNPKGDTERVVLSSEFKLPDENHVLLRVPRENNMYNVDLKNVAPLGDLTCVFAKATLDEKESNIKPLLSPNLSVLSANLYKGLVGYFLATKDETSAILKTFITGIENQINYTAKIIRCDNKIEFKNHDLNQFYGMKGIKREFIVARTSQQNRVAERKNRTLIEAARTMLADLLLPIPFWAKAVNTACYVQNKAFRVFNSRTRIVQETLHIDFLENKPNVAGIGPKWILDIDNLTMSMNYQPVFTGNQPNDNAGIKENLDACKVKKETVSAQQYMLLLLWSTGLQDPQNLDDDDVADVTFDVKENENDVHVFANGSDKTDNKKHNEKAKRDDKGKSHVDSLIRVRDLRAKFKEFSFNNTNRLNAVSAPANAAGPNPTNSTNSFNTVSPSVNDVSLNFGIARKYSFVDPFKYPDDPYMPELEDIVYSDDEEVVGAETDLSNLERNIPVSPILTTRVHKDHPINQIIGDLNLAPQTRSMTRMVKEQGGLHQINDEDFHTCMFTYFLSQEEPKKGHTQEEGIDYDEVFAPVARIEATRLFLGYASFIGFMVYQMDVKSDFLYETIEEEVYFYQPPGFKDPDYPDKVYVDDIIFGSTNKELCKAFEKLMKDKFKMSSMGELTFFLRLQLKQKDNGIFISQDKYVAKILRKLSFTNVKSSSTPIEIEKPLLKDLNGEDVDVHIYRSMVRSLMYLTLFRPDIMFAICACPKYSPFNLVAYSDSDYAGASLDWKSTTRVNAARQFITAVSYELMLFGLLKVAVVNLMLLGHKLMLLRATTIVKKVNDDVQLRALIDGKKVVVSEAILRRDLHLDDADRVKCLSNEEIFEELARIGYEKPPLKLTFYKNEFNCSMASVVIYLATVDDITTYNTRYTSLALTQKVFPNMRRVGKGFSVVESHLFASMLVQPQPQAEEEVEIPIAPIQPSTTSSPSPTALQDPTPTPYVTPPQDQPLTPYDLPHKEQPTTPHEYSIPLLTTLMETCATLSQKVVELKREKHSQALEILQLKKRVKKLEKKKKSQSLGFKRLRKIEAIETDKGITLVDVETDEKVVAMDAESQERLNQEEMTEEDLQLMLEIVPVPEFKVEALQLKIMLFKDLKKMHKGITTAGSSIAVGSTLVLLDKVDAAAEVLKNLL</sequence>
<accession>A0A699H4C8</accession>
<evidence type="ECO:0000256" key="4">
    <source>
        <dbReference type="SAM" id="MobiDB-lite"/>
    </source>
</evidence>
<dbReference type="InterPro" id="IPR012337">
    <property type="entry name" value="RNaseH-like_sf"/>
</dbReference>
<dbReference type="InterPro" id="IPR013103">
    <property type="entry name" value="RVT_2"/>
</dbReference>
<feature type="compositionally biased region" description="Low complexity" evidence="4">
    <location>
        <begin position="1354"/>
        <end position="1365"/>
    </location>
</feature>
<evidence type="ECO:0000256" key="2">
    <source>
        <dbReference type="ARBA" id="ARBA00022801"/>
    </source>
</evidence>
<dbReference type="InterPro" id="IPR001584">
    <property type="entry name" value="Integrase_cat-core"/>
</dbReference>
<dbReference type="GO" id="GO:0046872">
    <property type="term" value="F:metal ion binding"/>
    <property type="evidence" value="ECO:0007669"/>
    <property type="project" value="UniProtKB-KW"/>
</dbReference>
<dbReference type="PROSITE" id="PS50994">
    <property type="entry name" value="INTEGRASE"/>
    <property type="match status" value="1"/>
</dbReference>
<keyword evidence="2" id="KW-0378">Hydrolase</keyword>
<feature type="compositionally biased region" description="Basic and acidic residues" evidence="4">
    <location>
        <begin position="754"/>
        <end position="774"/>
    </location>
</feature>
<feature type="region of interest" description="Disordered" evidence="4">
    <location>
        <begin position="749"/>
        <end position="774"/>
    </location>
</feature>
<evidence type="ECO:0000256" key="3">
    <source>
        <dbReference type="SAM" id="Coils"/>
    </source>
</evidence>
<dbReference type="GO" id="GO:0015074">
    <property type="term" value="P:DNA integration"/>
    <property type="evidence" value="ECO:0007669"/>
    <property type="project" value="InterPro"/>
</dbReference>
<protein>
    <recommendedName>
        <fullName evidence="5">Integrase catalytic domain-containing protein</fullName>
    </recommendedName>
</protein>
<organism evidence="6">
    <name type="scientific">Tanacetum cinerariifolium</name>
    <name type="common">Dalmatian daisy</name>
    <name type="synonym">Chrysanthemum cinerariifolium</name>
    <dbReference type="NCBI Taxonomy" id="118510"/>
    <lineage>
        <taxon>Eukaryota</taxon>
        <taxon>Viridiplantae</taxon>
        <taxon>Streptophyta</taxon>
        <taxon>Embryophyta</taxon>
        <taxon>Tracheophyta</taxon>
        <taxon>Spermatophyta</taxon>
        <taxon>Magnoliopsida</taxon>
        <taxon>eudicotyledons</taxon>
        <taxon>Gunneridae</taxon>
        <taxon>Pentapetalae</taxon>
        <taxon>asterids</taxon>
        <taxon>campanulids</taxon>
        <taxon>Asterales</taxon>
        <taxon>Asteraceae</taxon>
        <taxon>Asteroideae</taxon>
        <taxon>Anthemideae</taxon>
        <taxon>Anthemidinae</taxon>
        <taxon>Tanacetum</taxon>
    </lineage>
</organism>
<feature type="region of interest" description="Disordered" evidence="4">
    <location>
        <begin position="295"/>
        <end position="322"/>
    </location>
</feature>
<feature type="domain" description="Integrase catalytic" evidence="5">
    <location>
        <begin position="463"/>
        <end position="655"/>
    </location>
</feature>